<evidence type="ECO:0000256" key="10">
    <source>
        <dbReference type="ARBA" id="ARBA00023242"/>
    </source>
</evidence>
<keyword evidence="11" id="KW-0137">Centromere</keyword>
<sequence>MATLGPAVSSLRASLALLDSSISILDEGVSDFPRLRKVLQTQQHFELVPEAVLKQAQQSLANEISPAIEQLLSTAESHVDQLARKEQSLKARSELLEGRLGSQRNSAVGQPARARPMPTSQGSSLTDPKALQMKRLQQKKDQLQFAIERLELQGKQKERELRKSMAFVRQENN</sequence>
<evidence type="ECO:0000256" key="1">
    <source>
        <dbReference type="ARBA" id="ARBA00004123"/>
    </source>
</evidence>
<evidence type="ECO:0000313" key="16">
    <source>
        <dbReference type="Proteomes" id="UP001309876"/>
    </source>
</evidence>
<evidence type="ECO:0000256" key="3">
    <source>
        <dbReference type="ARBA" id="ARBA00004629"/>
    </source>
</evidence>
<dbReference type="RefSeq" id="XP_064754267.1">
    <property type="nucleotide sequence ID" value="XM_064898310.1"/>
</dbReference>
<keyword evidence="10" id="KW-0539">Nucleus</keyword>
<dbReference type="AlphaFoldDB" id="A0AAN7Y8V0"/>
<gene>
    <name evidence="15" type="primary">SPC19</name>
    <name evidence="15" type="ORF">LTR05_003184</name>
</gene>
<dbReference type="Proteomes" id="UP001309876">
    <property type="component" value="Unassembled WGS sequence"/>
</dbReference>
<evidence type="ECO:0000256" key="14">
    <source>
        <dbReference type="SAM" id="MobiDB-lite"/>
    </source>
</evidence>
<dbReference type="GeneID" id="90023637"/>
<evidence type="ECO:0000256" key="2">
    <source>
        <dbReference type="ARBA" id="ARBA00004186"/>
    </source>
</evidence>
<feature type="coiled-coil region" evidence="13">
    <location>
        <begin position="72"/>
        <end position="99"/>
    </location>
</feature>
<evidence type="ECO:0000256" key="9">
    <source>
        <dbReference type="ARBA" id="ARBA00023212"/>
    </source>
</evidence>
<keyword evidence="16" id="KW-1185">Reference proteome</keyword>
<comment type="subcellular location">
    <subcellularLocation>
        <location evidence="3">Chromosome</location>
        <location evidence="3">Centromere</location>
        <location evidence="3">Kinetochore</location>
    </subcellularLocation>
    <subcellularLocation>
        <location evidence="2">Cytoplasm</location>
        <location evidence="2">Cytoskeleton</location>
        <location evidence="2">Spindle</location>
    </subcellularLocation>
    <subcellularLocation>
        <location evidence="1">Nucleus</location>
    </subcellularLocation>
</comment>
<proteinExistence type="inferred from homology"/>
<evidence type="ECO:0000256" key="13">
    <source>
        <dbReference type="SAM" id="Coils"/>
    </source>
</evidence>
<protein>
    <recommendedName>
        <fullName evidence="5">DASH complex subunit SPC19</fullName>
    </recommendedName>
    <alternativeName>
        <fullName evidence="12">Outer kinetochore protein SPC19</fullName>
    </alternativeName>
</protein>
<dbReference type="PANTHER" id="PTHR28262">
    <property type="entry name" value="DASH COMPLEX SUBUNIT SPC19"/>
    <property type="match status" value="1"/>
</dbReference>
<evidence type="ECO:0000256" key="5">
    <source>
        <dbReference type="ARBA" id="ARBA00016329"/>
    </source>
</evidence>
<dbReference type="PANTHER" id="PTHR28262:SF1">
    <property type="entry name" value="DASH COMPLEX SUBUNIT SPC19"/>
    <property type="match status" value="1"/>
</dbReference>
<organism evidence="15 16">
    <name type="scientific">Lithohypha guttulata</name>
    <dbReference type="NCBI Taxonomy" id="1690604"/>
    <lineage>
        <taxon>Eukaryota</taxon>
        <taxon>Fungi</taxon>
        <taxon>Dikarya</taxon>
        <taxon>Ascomycota</taxon>
        <taxon>Pezizomycotina</taxon>
        <taxon>Eurotiomycetes</taxon>
        <taxon>Chaetothyriomycetidae</taxon>
        <taxon>Chaetothyriales</taxon>
        <taxon>Trichomeriaceae</taxon>
        <taxon>Lithohypha</taxon>
    </lineage>
</organism>
<reference evidence="15 16" key="1">
    <citation type="submission" date="2023-08" db="EMBL/GenBank/DDBJ databases">
        <title>Black Yeasts Isolated from many extreme environments.</title>
        <authorList>
            <person name="Coleine C."/>
            <person name="Stajich J.E."/>
            <person name="Selbmann L."/>
        </authorList>
    </citation>
    <scope>NUCLEOTIDE SEQUENCE [LARGE SCALE GENOMIC DNA]</scope>
    <source>
        <strain evidence="15 16">CCFEE 5910</strain>
    </source>
</reference>
<evidence type="ECO:0000256" key="11">
    <source>
        <dbReference type="ARBA" id="ARBA00023328"/>
    </source>
</evidence>
<keyword evidence="9" id="KW-0206">Cytoskeleton</keyword>
<evidence type="ECO:0000256" key="12">
    <source>
        <dbReference type="ARBA" id="ARBA00032583"/>
    </source>
</evidence>
<keyword evidence="13" id="KW-0175">Coiled coil</keyword>
<keyword evidence="6" id="KW-0158">Chromosome</keyword>
<dbReference type="GO" id="GO:0042729">
    <property type="term" value="C:DASH complex"/>
    <property type="evidence" value="ECO:0007669"/>
    <property type="project" value="InterPro"/>
</dbReference>
<dbReference type="EMBL" id="JAVRRJ010000002">
    <property type="protein sequence ID" value="KAK5088960.1"/>
    <property type="molecule type" value="Genomic_DNA"/>
</dbReference>
<evidence type="ECO:0000256" key="7">
    <source>
        <dbReference type="ARBA" id="ARBA00022490"/>
    </source>
</evidence>
<comment type="similarity">
    <text evidence="4">Belongs to the DASH complex SPC19 family.</text>
</comment>
<feature type="coiled-coil region" evidence="13">
    <location>
        <begin position="133"/>
        <end position="160"/>
    </location>
</feature>
<accession>A0AAN7Y8V0</accession>
<dbReference type="InterPro" id="IPR013251">
    <property type="entry name" value="DASH_Spc19"/>
</dbReference>
<dbReference type="Pfam" id="PF08287">
    <property type="entry name" value="DASH_Spc19"/>
    <property type="match status" value="1"/>
</dbReference>
<evidence type="ECO:0000313" key="15">
    <source>
        <dbReference type="EMBL" id="KAK5088960.1"/>
    </source>
</evidence>
<evidence type="ECO:0000256" key="8">
    <source>
        <dbReference type="ARBA" id="ARBA00022838"/>
    </source>
</evidence>
<evidence type="ECO:0000256" key="6">
    <source>
        <dbReference type="ARBA" id="ARBA00022454"/>
    </source>
</evidence>
<name>A0AAN7Y8V0_9EURO</name>
<keyword evidence="8" id="KW-0995">Kinetochore</keyword>
<dbReference type="GO" id="GO:0008608">
    <property type="term" value="P:attachment of spindle microtubules to kinetochore"/>
    <property type="evidence" value="ECO:0007669"/>
    <property type="project" value="InterPro"/>
</dbReference>
<comment type="caution">
    <text evidence="15">The sequence shown here is derived from an EMBL/GenBank/DDBJ whole genome shotgun (WGS) entry which is preliminary data.</text>
</comment>
<dbReference type="GO" id="GO:0005876">
    <property type="term" value="C:spindle microtubule"/>
    <property type="evidence" value="ECO:0007669"/>
    <property type="project" value="InterPro"/>
</dbReference>
<feature type="region of interest" description="Disordered" evidence="14">
    <location>
        <begin position="100"/>
        <end position="127"/>
    </location>
</feature>
<evidence type="ECO:0000256" key="4">
    <source>
        <dbReference type="ARBA" id="ARBA00008952"/>
    </source>
</evidence>
<keyword evidence="7" id="KW-0963">Cytoplasm</keyword>